<name>A0A812T6Z8_9DINO</name>
<evidence type="ECO:0000313" key="2">
    <source>
        <dbReference type="EMBL" id="CAE7513322.1"/>
    </source>
</evidence>
<dbReference type="GO" id="GO:0006635">
    <property type="term" value="P:fatty acid beta-oxidation"/>
    <property type="evidence" value="ECO:0007669"/>
    <property type="project" value="TreeGrafter"/>
</dbReference>
<dbReference type="SUPFAM" id="SSF52096">
    <property type="entry name" value="ClpP/crotonase"/>
    <property type="match status" value="1"/>
</dbReference>
<dbReference type="Proteomes" id="UP000604046">
    <property type="component" value="Unassembled WGS sequence"/>
</dbReference>
<comment type="caution">
    <text evidence="2">The sequence shown here is derived from an EMBL/GenBank/DDBJ whole genome shotgun (WGS) entry which is preliminary data.</text>
</comment>
<dbReference type="InterPro" id="IPR001753">
    <property type="entry name" value="Enoyl-CoA_hydra/iso"/>
</dbReference>
<dbReference type="PANTHER" id="PTHR11941">
    <property type="entry name" value="ENOYL-COA HYDRATASE-RELATED"/>
    <property type="match status" value="1"/>
</dbReference>
<dbReference type="GO" id="GO:0005777">
    <property type="term" value="C:peroxisome"/>
    <property type="evidence" value="ECO:0007669"/>
    <property type="project" value="TreeGrafter"/>
</dbReference>
<gene>
    <name evidence="2" type="primary">ECI1</name>
    <name evidence="2" type="ORF">SNAT2548_LOCUS28736</name>
</gene>
<dbReference type="AlphaFoldDB" id="A0A812T6Z8"/>
<organism evidence="2 3">
    <name type="scientific">Symbiodinium natans</name>
    <dbReference type="NCBI Taxonomy" id="878477"/>
    <lineage>
        <taxon>Eukaryota</taxon>
        <taxon>Sar</taxon>
        <taxon>Alveolata</taxon>
        <taxon>Dinophyceae</taxon>
        <taxon>Suessiales</taxon>
        <taxon>Symbiodiniaceae</taxon>
        <taxon>Symbiodinium</taxon>
    </lineage>
</organism>
<dbReference type="EMBL" id="CAJNDS010002528">
    <property type="protein sequence ID" value="CAE7513322.1"/>
    <property type="molecule type" value="Genomic_DNA"/>
</dbReference>
<protein>
    <submittedName>
        <fullName evidence="2">ECI1 protein</fullName>
    </submittedName>
</protein>
<evidence type="ECO:0000313" key="3">
    <source>
        <dbReference type="Proteomes" id="UP000604046"/>
    </source>
</evidence>
<proteinExistence type="predicted"/>
<sequence>MELIKTEVVDDVAVVRLLSPDGQFPWGTRVFEHRINPLLIRQVNMALDLAETQGVNALTVIGDGRFFCNGMDLQYISANVAESTKIQADAEMLMSRILTLGIPTIAAVNGHITAGGAMLGLAFDKRLMPADSPGLFFVPGIDIGLVYSAGMTELMKAKLPTTMWNDTLCMGKRYQSKELKENGVVEDTPPASELYSASIQLAKSLRSKGKDPKTRETMRGIKNNLYKDAVALLGQKVQDMGFADGTFDATGRPKKAEEKENTEAEEMFWTAVTSHAGSPTAAMAQFSDDAYNTKLQPGTGAGTLIGNWFEERVLRDSSGEGRSVPQRHVPRSGLLKDWTKVPTVPRKGDDTFDRVYGPKSGLQWEPASHTIGKVDDSTPSIMREGPLATALKSAHHEGAETDVQQEEGIIEEVNHARYFETTTGVGHQKPDYTVAEKATHTSKSYAQEIRCGPEPDLMPALGNEGLEVPFHAHYSGVEQVTNQRMFLADPEFRNNVTASAATGVGAFHRNAEFTKGCDKFILGVHKDEALNAMYAGLKDTQPLRHLGGEYAPNHFAEIPSLAALKAAIHQKVHEVWGSMGYVSLRQRLFDFCDHEGFVTKSDVVAVLREQLGVAEEVQSKPLDIWLTQLVTMKKDELKASSFMSSLRPALPQKDKRRVATAFKLLQGPNSNGVIRLGDWLQRLDDSEVKQTVILAFGAEEEEAVANTAVTERVFLELFSDLAPFLDIGSLLQ</sequence>
<dbReference type="GO" id="GO:0004165">
    <property type="term" value="F:delta(3)-delta(2)-enoyl-CoA isomerase activity"/>
    <property type="evidence" value="ECO:0007669"/>
    <property type="project" value="TreeGrafter"/>
</dbReference>
<dbReference type="InterPro" id="IPR029045">
    <property type="entry name" value="ClpP/crotonase-like_dom_sf"/>
</dbReference>
<accession>A0A812T6Z8</accession>
<keyword evidence="3" id="KW-1185">Reference proteome</keyword>
<evidence type="ECO:0000256" key="1">
    <source>
        <dbReference type="SAM" id="MobiDB-lite"/>
    </source>
</evidence>
<dbReference type="Pfam" id="PF00378">
    <property type="entry name" value="ECH_1"/>
    <property type="match status" value="1"/>
</dbReference>
<feature type="region of interest" description="Disordered" evidence="1">
    <location>
        <begin position="359"/>
        <end position="380"/>
    </location>
</feature>
<dbReference type="OrthoDB" id="61280at2759"/>
<dbReference type="CDD" id="cd06558">
    <property type="entry name" value="crotonase-like"/>
    <property type="match status" value="1"/>
</dbReference>
<dbReference type="PANTHER" id="PTHR11941:SF75">
    <property type="entry name" value="ENOYL-COA HYDRATASE_ISOMERASE FAMILY PROTEIN"/>
    <property type="match status" value="1"/>
</dbReference>
<reference evidence="2" key="1">
    <citation type="submission" date="2021-02" db="EMBL/GenBank/DDBJ databases">
        <authorList>
            <person name="Dougan E. K."/>
            <person name="Rhodes N."/>
            <person name="Thang M."/>
            <person name="Chan C."/>
        </authorList>
    </citation>
    <scope>NUCLEOTIDE SEQUENCE</scope>
</reference>
<dbReference type="Gene3D" id="3.90.226.10">
    <property type="entry name" value="2-enoyl-CoA Hydratase, Chain A, domain 1"/>
    <property type="match status" value="1"/>
</dbReference>